<dbReference type="GeneID" id="87948103"/>
<name>A0AAX4ITJ4_9PEZI</name>
<gene>
    <name evidence="1" type="ORF">CDEST_11603</name>
</gene>
<accession>A0AAX4ITJ4</accession>
<protein>
    <submittedName>
        <fullName evidence="1">Uncharacterized protein</fullName>
    </submittedName>
</protein>
<dbReference type="RefSeq" id="XP_062783810.1">
    <property type="nucleotide sequence ID" value="XM_062927759.1"/>
</dbReference>
<dbReference type="EMBL" id="CP137311">
    <property type="protein sequence ID" value="WQF86589.1"/>
    <property type="molecule type" value="Genomic_DNA"/>
</dbReference>
<dbReference type="Proteomes" id="UP001322277">
    <property type="component" value="Chromosome 7"/>
</dbReference>
<organism evidence="1 2">
    <name type="scientific">Colletotrichum destructivum</name>
    <dbReference type="NCBI Taxonomy" id="34406"/>
    <lineage>
        <taxon>Eukaryota</taxon>
        <taxon>Fungi</taxon>
        <taxon>Dikarya</taxon>
        <taxon>Ascomycota</taxon>
        <taxon>Pezizomycotina</taxon>
        <taxon>Sordariomycetes</taxon>
        <taxon>Hypocreomycetidae</taxon>
        <taxon>Glomerellales</taxon>
        <taxon>Glomerellaceae</taxon>
        <taxon>Colletotrichum</taxon>
        <taxon>Colletotrichum destructivum species complex</taxon>
    </lineage>
</organism>
<reference evidence="2" key="1">
    <citation type="journal article" date="2023" name="bioRxiv">
        <title>Complete genome of the Medicago anthracnose fungus, Colletotrichum destructivum, reveals a mini-chromosome-like region within a core chromosome.</title>
        <authorList>
            <person name="Lapalu N."/>
            <person name="Simon A."/>
            <person name="Lu A."/>
            <person name="Plaumann P.-L."/>
            <person name="Amselem J."/>
            <person name="Pigne S."/>
            <person name="Auger A."/>
            <person name="Koch C."/>
            <person name="Dallery J.-F."/>
            <person name="O'Connell R.J."/>
        </authorList>
    </citation>
    <scope>NUCLEOTIDE SEQUENCE [LARGE SCALE GENOMIC DNA]</scope>
    <source>
        <strain evidence="2">CBS 520.97</strain>
    </source>
</reference>
<dbReference type="AlphaFoldDB" id="A0AAX4ITJ4"/>
<dbReference type="KEGG" id="cdet:87948103"/>
<sequence>MIWWTRRRLYHHRRRHRPVWGLVLNDLQSFLWRYDRCPTIGCAGSGDHCPAVSDFKLFLDDDHFRDLRREAEAPPHLQITSAVLEFASRTCRPWRRRENWRGYWGGKMVWETVIDQGLKCRNACRDYDNVGFEAVINHYQTCL</sequence>
<evidence type="ECO:0000313" key="1">
    <source>
        <dbReference type="EMBL" id="WQF86589.1"/>
    </source>
</evidence>
<proteinExistence type="predicted"/>
<keyword evidence="2" id="KW-1185">Reference proteome</keyword>
<evidence type="ECO:0000313" key="2">
    <source>
        <dbReference type="Proteomes" id="UP001322277"/>
    </source>
</evidence>